<protein>
    <submittedName>
        <fullName evidence="1 3">Uncharacterized protein</fullName>
    </submittedName>
</protein>
<dbReference type="AlphaFoldDB" id="A0A183K9H8"/>
<name>A0A183K9H8_9TREM</name>
<evidence type="ECO:0000313" key="2">
    <source>
        <dbReference type="Proteomes" id="UP000279833"/>
    </source>
</evidence>
<sequence>MKSSTKFSLYPHIDSQLIIDRLFINSSLRLLMFS</sequence>
<evidence type="ECO:0000313" key="1">
    <source>
        <dbReference type="EMBL" id="VDP45545.1"/>
    </source>
</evidence>
<gene>
    <name evidence="1" type="ORF">SCUD_LOCUS11661</name>
</gene>
<proteinExistence type="predicted"/>
<dbReference type="WBParaSite" id="SCUD_0001166101-mRNA-1">
    <property type="protein sequence ID" value="SCUD_0001166101-mRNA-1"/>
    <property type="gene ID" value="SCUD_0001166101"/>
</dbReference>
<organism evidence="3">
    <name type="scientific">Schistosoma curassoni</name>
    <dbReference type="NCBI Taxonomy" id="6186"/>
    <lineage>
        <taxon>Eukaryota</taxon>
        <taxon>Metazoa</taxon>
        <taxon>Spiralia</taxon>
        <taxon>Lophotrochozoa</taxon>
        <taxon>Platyhelminthes</taxon>
        <taxon>Trematoda</taxon>
        <taxon>Digenea</taxon>
        <taxon>Strigeidida</taxon>
        <taxon>Schistosomatoidea</taxon>
        <taxon>Schistosomatidae</taxon>
        <taxon>Schistosoma</taxon>
    </lineage>
</organism>
<keyword evidence="2" id="KW-1185">Reference proteome</keyword>
<dbReference type="Proteomes" id="UP000279833">
    <property type="component" value="Unassembled WGS sequence"/>
</dbReference>
<reference evidence="1 2" key="2">
    <citation type="submission" date="2018-11" db="EMBL/GenBank/DDBJ databases">
        <authorList>
            <consortium name="Pathogen Informatics"/>
        </authorList>
    </citation>
    <scope>NUCLEOTIDE SEQUENCE [LARGE SCALE GENOMIC DNA]</scope>
    <source>
        <strain evidence="1">Dakar</strain>
        <strain evidence="2">Dakar, Senegal</strain>
    </source>
</reference>
<reference evidence="3" key="1">
    <citation type="submission" date="2016-06" db="UniProtKB">
        <authorList>
            <consortium name="WormBaseParasite"/>
        </authorList>
    </citation>
    <scope>IDENTIFICATION</scope>
</reference>
<dbReference type="EMBL" id="UZAK01034564">
    <property type="protein sequence ID" value="VDP45545.1"/>
    <property type="molecule type" value="Genomic_DNA"/>
</dbReference>
<accession>A0A183K9H8</accession>
<evidence type="ECO:0000313" key="3">
    <source>
        <dbReference type="WBParaSite" id="SCUD_0001166101-mRNA-1"/>
    </source>
</evidence>